<evidence type="ECO:0000313" key="10">
    <source>
        <dbReference type="EMBL" id="SDI62527.1"/>
    </source>
</evidence>
<evidence type="ECO:0000256" key="2">
    <source>
        <dbReference type="ARBA" id="ARBA00022475"/>
    </source>
</evidence>
<evidence type="ECO:0000256" key="1">
    <source>
        <dbReference type="ARBA" id="ARBA00004651"/>
    </source>
</evidence>
<dbReference type="InterPro" id="IPR038731">
    <property type="entry name" value="RgtA/B/C-like"/>
</dbReference>
<reference evidence="10 11" key="1">
    <citation type="submission" date="2016-10" db="EMBL/GenBank/DDBJ databases">
        <authorList>
            <person name="de Groot N.N."/>
        </authorList>
    </citation>
    <scope>NUCLEOTIDE SEQUENCE [LARGE SCALE GENOMIC DNA]</scope>
    <source>
        <strain evidence="10 11">DSM 25294</strain>
    </source>
</reference>
<evidence type="ECO:0000256" key="5">
    <source>
        <dbReference type="ARBA" id="ARBA00022692"/>
    </source>
</evidence>
<keyword evidence="5 8" id="KW-0812">Transmembrane</keyword>
<dbReference type="Pfam" id="PF13231">
    <property type="entry name" value="PMT_2"/>
    <property type="match status" value="1"/>
</dbReference>
<evidence type="ECO:0000256" key="3">
    <source>
        <dbReference type="ARBA" id="ARBA00022676"/>
    </source>
</evidence>
<feature type="transmembrane region" description="Helical" evidence="8">
    <location>
        <begin position="116"/>
        <end position="149"/>
    </location>
</feature>
<feature type="transmembrane region" description="Helical" evidence="8">
    <location>
        <begin position="86"/>
        <end position="104"/>
    </location>
</feature>
<evidence type="ECO:0000259" key="9">
    <source>
        <dbReference type="Pfam" id="PF13231"/>
    </source>
</evidence>
<dbReference type="RefSeq" id="WP_093149868.1">
    <property type="nucleotide sequence ID" value="NZ_FNEK01000005.1"/>
</dbReference>
<name>A0A1G8M3Z6_9RHOB</name>
<evidence type="ECO:0000256" key="6">
    <source>
        <dbReference type="ARBA" id="ARBA00022989"/>
    </source>
</evidence>
<protein>
    <submittedName>
        <fullName evidence="10">4-amino-4-deoxy-L-arabinose transferase</fullName>
    </submittedName>
</protein>
<accession>A0A1G8M3Z6</accession>
<dbReference type="InterPro" id="IPR050297">
    <property type="entry name" value="LipidA_mod_glycosyltrf_83"/>
</dbReference>
<feature type="transmembrane region" description="Helical" evidence="8">
    <location>
        <begin position="312"/>
        <end position="331"/>
    </location>
</feature>
<keyword evidence="3" id="KW-0328">Glycosyltransferase</keyword>
<dbReference type="OrthoDB" id="9811222at2"/>
<proteinExistence type="predicted"/>
<feature type="transmembrane region" description="Helical" evidence="8">
    <location>
        <begin position="257"/>
        <end position="276"/>
    </location>
</feature>
<dbReference type="GO" id="GO:0009103">
    <property type="term" value="P:lipopolysaccharide biosynthetic process"/>
    <property type="evidence" value="ECO:0007669"/>
    <property type="project" value="UniProtKB-ARBA"/>
</dbReference>
<comment type="subcellular location">
    <subcellularLocation>
        <location evidence="1">Cell membrane</location>
        <topology evidence="1">Multi-pass membrane protein</topology>
    </subcellularLocation>
</comment>
<feature type="transmembrane region" description="Helical" evidence="8">
    <location>
        <begin position="161"/>
        <end position="194"/>
    </location>
</feature>
<dbReference type="PANTHER" id="PTHR33908">
    <property type="entry name" value="MANNOSYLTRANSFERASE YKCB-RELATED"/>
    <property type="match status" value="1"/>
</dbReference>
<dbReference type="GO" id="GO:0005886">
    <property type="term" value="C:plasma membrane"/>
    <property type="evidence" value="ECO:0007669"/>
    <property type="project" value="UniProtKB-SubCell"/>
</dbReference>
<keyword evidence="6 8" id="KW-1133">Transmembrane helix</keyword>
<keyword evidence="11" id="KW-1185">Reference proteome</keyword>
<evidence type="ECO:0000313" key="11">
    <source>
        <dbReference type="Proteomes" id="UP000199382"/>
    </source>
</evidence>
<feature type="transmembrane region" description="Helical" evidence="8">
    <location>
        <begin position="343"/>
        <end position="365"/>
    </location>
</feature>
<dbReference type="PANTHER" id="PTHR33908:SF11">
    <property type="entry name" value="MEMBRANE PROTEIN"/>
    <property type="match status" value="1"/>
</dbReference>
<feature type="transmembrane region" description="Helical" evidence="8">
    <location>
        <begin position="12"/>
        <end position="35"/>
    </location>
</feature>
<dbReference type="GO" id="GO:0016763">
    <property type="term" value="F:pentosyltransferase activity"/>
    <property type="evidence" value="ECO:0007669"/>
    <property type="project" value="TreeGrafter"/>
</dbReference>
<evidence type="ECO:0000256" key="4">
    <source>
        <dbReference type="ARBA" id="ARBA00022679"/>
    </source>
</evidence>
<feature type="transmembrane region" description="Helical" evidence="8">
    <location>
        <begin position="288"/>
        <end position="306"/>
    </location>
</feature>
<organism evidence="10 11">
    <name type="scientific">Aliiruegeria lutimaris</name>
    <dbReference type="NCBI Taxonomy" id="571298"/>
    <lineage>
        <taxon>Bacteria</taxon>
        <taxon>Pseudomonadati</taxon>
        <taxon>Pseudomonadota</taxon>
        <taxon>Alphaproteobacteria</taxon>
        <taxon>Rhodobacterales</taxon>
        <taxon>Roseobacteraceae</taxon>
        <taxon>Aliiruegeria</taxon>
    </lineage>
</organism>
<dbReference type="Proteomes" id="UP000199382">
    <property type="component" value="Unassembled WGS sequence"/>
</dbReference>
<evidence type="ECO:0000256" key="8">
    <source>
        <dbReference type="SAM" id="Phobius"/>
    </source>
</evidence>
<gene>
    <name evidence="10" type="ORF">SAMN04488026_100513</name>
</gene>
<feature type="transmembrane region" description="Helical" evidence="8">
    <location>
        <begin position="206"/>
        <end position="223"/>
    </location>
</feature>
<sequence>MPNAAKSPAETRGWFAPALLVALAVTTFRIALLAANRTDLFVDEAQYWLWGQELAFGYYSKPPLIGWAIRAATEIGGSDASFWVRIPGPLLHCVTGLLLAAIAAPRFGKQAAIWVCATYVTLPMVAIGSLMISTDTVMVPFLVLSLLAWMRGLDVGGSHRWAILAGLSLGIGFLGKYAAVYFIICAGLSAALLWQARPGWKPAASGFAAFLLAISPNILWNLANGLSTVEHTLDNADWVRNPGDNATLNFVGLAEFLGSQFAVFGPILFACLLYLAARPRRISAEQKFLLLFSLPILAIVSVQALLSQAYANWAATAYIAGTLLVVPWLLTNRPGLLKVSMGIHLLLAVLLPVLTVFGTGLRLGADGELLLARYLGRSDMSQSILEAAKTRGVRAIVADDRDVLADLFYFNKDGPIAVYARPVSGRAPNHYVLKHSMPSDLTEPVLFVSKQKNAPNECTESVSLGRIAPQNGAYAHRSQKLFLVDAQCLVARPGN</sequence>
<keyword evidence="2" id="KW-1003">Cell membrane</keyword>
<keyword evidence="7 8" id="KW-0472">Membrane</keyword>
<dbReference type="EMBL" id="FNEK01000005">
    <property type="protein sequence ID" value="SDI62527.1"/>
    <property type="molecule type" value="Genomic_DNA"/>
</dbReference>
<dbReference type="STRING" id="571298.SAMN04488026_100513"/>
<keyword evidence="4 10" id="KW-0808">Transferase</keyword>
<evidence type="ECO:0000256" key="7">
    <source>
        <dbReference type="ARBA" id="ARBA00023136"/>
    </source>
</evidence>
<feature type="domain" description="Glycosyltransferase RgtA/B/C/D-like" evidence="9">
    <location>
        <begin position="60"/>
        <end position="220"/>
    </location>
</feature>
<dbReference type="AlphaFoldDB" id="A0A1G8M3Z6"/>